<evidence type="ECO:0000256" key="15">
    <source>
        <dbReference type="ARBA" id="ARBA00023136"/>
    </source>
</evidence>
<dbReference type="InterPro" id="IPR009011">
    <property type="entry name" value="Man6P_isomerase_rcpt-bd_dom_sf"/>
</dbReference>
<dbReference type="AlphaFoldDB" id="A0A427YJY8"/>
<evidence type="ECO:0000256" key="9">
    <source>
        <dbReference type="ARBA" id="ARBA00022729"/>
    </source>
</evidence>
<name>A0A427YJY8_9TREE</name>
<feature type="domain" description="MRH" evidence="20">
    <location>
        <begin position="21"/>
        <end position="182"/>
    </location>
</feature>
<dbReference type="GO" id="GO:0000139">
    <property type="term" value="C:Golgi membrane"/>
    <property type="evidence" value="ECO:0007669"/>
    <property type="project" value="UniProtKB-SubCell"/>
</dbReference>
<comment type="subcellular location">
    <subcellularLocation>
        <location evidence="2">Cytoplasmic vesicle membrane</location>
        <topology evidence="2">Single-pass type I membrane protein</topology>
    </subcellularLocation>
    <subcellularLocation>
        <location evidence="4">Golgi apparatus membrane</location>
        <topology evidence="4">Single-pass type I membrane protein</topology>
    </subcellularLocation>
    <subcellularLocation>
        <location evidence="1">Mitochondrion membrane</location>
        <topology evidence="1">Single-pass membrane protein</topology>
    </subcellularLocation>
    <subcellularLocation>
        <location evidence="3">Preautophagosomal structure membrane</location>
        <topology evidence="3">Single-pass type I membrane protein</topology>
    </subcellularLocation>
</comment>
<evidence type="ECO:0000313" key="22">
    <source>
        <dbReference type="Proteomes" id="UP000279259"/>
    </source>
</evidence>
<keyword evidence="7" id="KW-0813">Transport</keyword>
<dbReference type="SUPFAM" id="SSF50911">
    <property type="entry name" value="Mannose 6-phosphate receptor domain"/>
    <property type="match status" value="1"/>
</dbReference>
<dbReference type="PANTHER" id="PTHR15071:SF13">
    <property type="entry name" value="AUTOPHAGY-RELATED PROTEIN 27"/>
    <property type="match status" value="1"/>
</dbReference>
<comment type="caution">
    <text evidence="21">The sequence shown here is derived from an EMBL/GenBank/DDBJ whole genome shotgun (WGS) entry which is preliminary data.</text>
</comment>
<keyword evidence="12" id="KW-0072">Autophagy</keyword>
<dbReference type="GO" id="GO:0034045">
    <property type="term" value="C:phagophore assembly site membrane"/>
    <property type="evidence" value="ECO:0007669"/>
    <property type="project" value="UniProtKB-SubCell"/>
</dbReference>
<keyword evidence="15 18" id="KW-0472">Membrane</keyword>
<keyword evidence="22" id="KW-1185">Reference proteome</keyword>
<protein>
    <recommendedName>
        <fullName evidence="6">Autophagy-related protein 27</fullName>
    </recommendedName>
</protein>
<keyword evidence="8 18" id="KW-0812">Transmembrane</keyword>
<keyword evidence="17" id="KW-0968">Cytoplasmic vesicle</keyword>
<evidence type="ECO:0000256" key="1">
    <source>
        <dbReference type="ARBA" id="ARBA00004304"/>
    </source>
</evidence>
<dbReference type="PROSITE" id="PS51914">
    <property type="entry name" value="MRH"/>
    <property type="match status" value="1"/>
</dbReference>
<keyword evidence="10" id="KW-0653">Protein transport</keyword>
<keyword evidence="11 18" id="KW-1133">Transmembrane helix</keyword>
<keyword evidence="16" id="KW-1015">Disulfide bond</keyword>
<dbReference type="Proteomes" id="UP000279259">
    <property type="component" value="Unassembled WGS sequence"/>
</dbReference>
<proteinExistence type="inferred from homology"/>
<dbReference type="GO" id="GO:0030659">
    <property type="term" value="C:cytoplasmic vesicle membrane"/>
    <property type="evidence" value="ECO:0007669"/>
    <property type="project" value="UniProtKB-SubCell"/>
</dbReference>
<dbReference type="InterPro" id="IPR018939">
    <property type="entry name" value="Autophagy-rel_prot_27"/>
</dbReference>
<accession>A0A427YJY8</accession>
<evidence type="ECO:0000256" key="5">
    <source>
        <dbReference type="ARBA" id="ARBA00005363"/>
    </source>
</evidence>
<dbReference type="EMBL" id="RSCD01000008">
    <property type="protein sequence ID" value="RSH91405.1"/>
    <property type="molecule type" value="Genomic_DNA"/>
</dbReference>
<evidence type="ECO:0000256" key="4">
    <source>
        <dbReference type="ARBA" id="ARBA00004614"/>
    </source>
</evidence>
<evidence type="ECO:0000256" key="8">
    <source>
        <dbReference type="ARBA" id="ARBA00022692"/>
    </source>
</evidence>
<evidence type="ECO:0000256" key="14">
    <source>
        <dbReference type="ARBA" id="ARBA00023128"/>
    </source>
</evidence>
<keyword evidence="13" id="KW-0333">Golgi apparatus</keyword>
<dbReference type="GO" id="GO:0031966">
    <property type="term" value="C:mitochondrial membrane"/>
    <property type="evidence" value="ECO:0007669"/>
    <property type="project" value="UniProtKB-SubCell"/>
</dbReference>
<dbReference type="STRING" id="1890683.A0A427YJY8"/>
<evidence type="ECO:0000256" key="19">
    <source>
        <dbReference type="SAM" id="SignalP"/>
    </source>
</evidence>
<dbReference type="Pfam" id="PF09451">
    <property type="entry name" value="ATG27"/>
    <property type="match status" value="1"/>
</dbReference>
<dbReference type="OrthoDB" id="29460at2759"/>
<evidence type="ECO:0000259" key="20">
    <source>
        <dbReference type="PROSITE" id="PS51914"/>
    </source>
</evidence>
<evidence type="ECO:0000313" key="21">
    <source>
        <dbReference type="EMBL" id="RSH91405.1"/>
    </source>
</evidence>
<feature type="chain" id="PRO_5019063361" description="Autophagy-related protein 27" evidence="19">
    <location>
        <begin position="21"/>
        <end position="276"/>
    </location>
</feature>
<evidence type="ECO:0000256" key="13">
    <source>
        <dbReference type="ARBA" id="ARBA00023034"/>
    </source>
</evidence>
<evidence type="ECO:0000256" key="12">
    <source>
        <dbReference type="ARBA" id="ARBA00023006"/>
    </source>
</evidence>
<keyword evidence="14" id="KW-0496">Mitochondrion</keyword>
<evidence type="ECO:0000256" key="18">
    <source>
        <dbReference type="SAM" id="Phobius"/>
    </source>
</evidence>
<comment type="similarity">
    <text evidence="5">Belongs to the ATG27 family.</text>
</comment>
<evidence type="ECO:0000256" key="10">
    <source>
        <dbReference type="ARBA" id="ARBA00022927"/>
    </source>
</evidence>
<evidence type="ECO:0000256" key="2">
    <source>
        <dbReference type="ARBA" id="ARBA00004358"/>
    </source>
</evidence>
<keyword evidence="9 19" id="KW-0732">Signal</keyword>
<sequence length="276" mass="29836">MHLRRGFPAVLLLCLPRAAAWTCDLTASSISYDLSPLSGLRRTGRDSSTPPSTSQARVELDLCGEGIGVEEGVPEEDQCEPGTKVCLRMINHKPPHAERVISVIPFWTTSTPDDNVWTTPMGRKGQEGLKVWVEGPEYAGTKQNLNLTLLCSTSATEPDPTFVSYVPGRLSLEWATPDACPRSGGIIGGGGGGGGGFGFFGFIKFLFWVGLVGLVLYFAIGILYNHQQYSARGWDLVPHRDFWREFPVLVQDLFGHVFTNVRGGGGGSRGGYSSLG</sequence>
<evidence type="ECO:0000256" key="16">
    <source>
        <dbReference type="ARBA" id="ARBA00023157"/>
    </source>
</evidence>
<dbReference type="InterPro" id="IPR044865">
    <property type="entry name" value="MRH_dom"/>
</dbReference>
<feature type="signal peptide" evidence="19">
    <location>
        <begin position="1"/>
        <end position="20"/>
    </location>
</feature>
<dbReference type="PANTHER" id="PTHR15071">
    <property type="entry name" value="MANNOSE-6-PHOSPHATE RECEPTOR FAMILY MEMBER"/>
    <property type="match status" value="1"/>
</dbReference>
<feature type="transmembrane region" description="Helical" evidence="18">
    <location>
        <begin position="205"/>
        <end position="224"/>
    </location>
</feature>
<evidence type="ECO:0000256" key="6">
    <source>
        <dbReference type="ARBA" id="ARBA00013776"/>
    </source>
</evidence>
<dbReference type="Gene3D" id="2.70.130.10">
    <property type="entry name" value="Mannose-6-phosphate receptor binding domain"/>
    <property type="match status" value="1"/>
</dbReference>
<evidence type="ECO:0000256" key="11">
    <source>
        <dbReference type="ARBA" id="ARBA00022989"/>
    </source>
</evidence>
<dbReference type="GO" id="GO:0006914">
    <property type="term" value="P:autophagy"/>
    <property type="evidence" value="ECO:0007669"/>
    <property type="project" value="UniProtKB-KW"/>
</dbReference>
<evidence type="ECO:0000256" key="7">
    <source>
        <dbReference type="ARBA" id="ARBA00022448"/>
    </source>
</evidence>
<evidence type="ECO:0000256" key="17">
    <source>
        <dbReference type="ARBA" id="ARBA00023329"/>
    </source>
</evidence>
<reference evidence="21 22" key="1">
    <citation type="submission" date="2018-11" db="EMBL/GenBank/DDBJ databases">
        <title>Genome sequence of Saitozyma podzolica DSM 27192.</title>
        <authorList>
            <person name="Aliyu H."/>
            <person name="Gorte O."/>
            <person name="Ochsenreither K."/>
        </authorList>
    </citation>
    <scope>NUCLEOTIDE SEQUENCE [LARGE SCALE GENOMIC DNA]</scope>
    <source>
        <strain evidence="21 22">DSM 27192</strain>
    </source>
</reference>
<evidence type="ECO:0000256" key="3">
    <source>
        <dbReference type="ARBA" id="ARBA00004472"/>
    </source>
</evidence>
<gene>
    <name evidence="21" type="ORF">EHS25_009704</name>
</gene>
<organism evidence="21 22">
    <name type="scientific">Saitozyma podzolica</name>
    <dbReference type="NCBI Taxonomy" id="1890683"/>
    <lineage>
        <taxon>Eukaryota</taxon>
        <taxon>Fungi</taxon>
        <taxon>Dikarya</taxon>
        <taxon>Basidiomycota</taxon>
        <taxon>Agaricomycotina</taxon>
        <taxon>Tremellomycetes</taxon>
        <taxon>Tremellales</taxon>
        <taxon>Trimorphomycetaceae</taxon>
        <taxon>Saitozyma</taxon>
    </lineage>
</organism>
<dbReference type="GO" id="GO:0015031">
    <property type="term" value="P:protein transport"/>
    <property type="evidence" value="ECO:0007669"/>
    <property type="project" value="UniProtKB-KW"/>
</dbReference>